<dbReference type="SUPFAM" id="SSF56672">
    <property type="entry name" value="DNA/RNA polymerases"/>
    <property type="match status" value="1"/>
</dbReference>
<dbReference type="Gene3D" id="3.10.10.10">
    <property type="entry name" value="HIV Type 1 Reverse Transcriptase, subunit A, domain 1"/>
    <property type="match status" value="2"/>
</dbReference>
<dbReference type="Gene3D" id="3.30.70.270">
    <property type="match status" value="2"/>
</dbReference>
<dbReference type="PANTHER" id="PTHR24559:SF444">
    <property type="entry name" value="REVERSE TRANSCRIPTASE DOMAIN-CONTAINING PROTEIN"/>
    <property type="match status" value="1"/>
</dbReference>
<dbReference type="AlphaFoldDB" id="A0A0R3SV22"/>
<dbReference type="InterPro" id="IPR000477">
    <property type="entry name" value="RT_dom"/>
</dbReference>
<evidence type="ECO:0000313" key="4">
    <source>
        <dbReference type="WBParaSite" id="HDID_0000939101-mRNA-1"/>
    </source>
</evidence>
<organism evidence="4">
    <name type="scientific">Hymenolepis diminuta</name>
    <name type="common">Rat tapeworm</name>
    <dbReference type="NCBI Taxonomy" id="6216"/>
    <lineage>
        <taxon>Eukaryota</taxon>
        <taxon>Metazoa</taxon>
        <taxon>Spiralia</taxon>
        <taxon>Lophotrochozoa</taxon>
        <taxon>Platyhelminthes</taxon>
        <taxon>Cestoda</taxon>
        <taxon>Eucestoda</taxon>
        <taxon>Cyclophyllidea</taxon>
        <taxon>Hymenolepididae</taxon>
        <taxon>Hymenolepis</taxon>
    </lineage>
</organism>
<dbReference type="PANTHER" id="PTHR24559">
    <property type="entry name" value="TRANSPOSON TY3-I GAG-POL POLYPROTEIN"/>
    <property type="match status" value="1"/>
</dbReference>
<dbReference type="FunFam" id="3.30.70.270:FF:000003">
    <property type="entry name" value="Transposon Ty3-G Gag-Pol polyprotein"/>
    <property type="match status" value="1"/>
</dbReference>
<dbReference type="InterPro" id="IPR053134">
    <property type="entry name" value="RNA-dir_DNA_polymerase"/>
</dbReference>
<accession>A0A0R3SV22</accession>
<reference evidence="4" key="1">
    <citation type="submission" date="2017-02" db="UniProtKB">
        <authorList>
            <consortium name="WormBaseParasite"/>
        </authorList>
    </citation>
    <scope>IDENTIFICATION</scope>
</reference>
<dbReference type="CDD" id="cd01647">
    <property type="entry name" value="RT_LTR"/>
    <property type="match status" value="1"/>
</dbReference>
<evidence type="ECO:0000313" key="3">
    <source>
        <dbReference type="Proteomes" id="UP000274504"/>
    </source>
</evidence>
<evidence type="ECO:0000259" key="1">
    <source>
        <dbReference type="Pfam" id="PF00078"/>
    </source>
</evidence>
<dbReference type="Pfam" id="PF00078">
    <property type="entry name" value="RVT_1"/>
    <property type="match status" value="1"/>
</dbReference>
<dbReference type="WBParaSite" id="HDID_0000939101-mRNA-1">
    <property type="protein sequence ID" value="HDID_0000939101-mRNA-1"/>
    <property type="gene ID" value="HDID_0000939101"/>
</dbReference>
<proteinExistence type="predicted"/>
<dbReference type="InterPro" id="IPR043128">
    <property type="entry name" value="Rev_trsase/Diguanyl_cyclase"/>
</dbReference>
<protein>
    <submittedName>
        <fullName evidence="4">Reverse transcriptase domain-containing protein</fullName>
    </submittedName>
</protein>
<dbReference type="EMBL" id="UYSG01011280">
    <property type="protein sequence ID" value="VDL61707.1"/>
    <property type="molecule type" value="Genomic_DNA"/>
</dbReference>
<dbReference type="InterPro" id="IPR043502">
    <property type="entry name" value="DNA/RNA_pol_sf"/>
</dbReference>
<dbReference type="Proteomes" id="UP000274504">
    <property type="component" value="Unassembled WGS sequence"/>
</dbReference>
<sequence>MSEITCAPPFRSVRSIRKSNSRTATNYCRLLTISTANGSPIKTYGQKSLNLDLEAESSEFSSLLTSPNRLLASLFHPILKRFPDLTNPVCRDKLVNHSVTHSITTHGNPVKVRARRLSSTRYKIAKDEFKHTLNLDIIHRSSSNWPSALHLVPKKSGDWHPCSDYLALNSITVSYNYFIPNIQDFLSNLRNKKFFSKTAIVTLFGLFEFLRIPFGLRNAAQTFQNFIDEVLHGLDFIFAYIDEILVTSENEEEHKKYLEIVFERLNFHELIINLSKSGIGQNTSSFLGNTLPARGFRPTDEINFQSSRRPILPSPPPPPPPPPAAVTAFEEIKILLANCSTFAYQEPNSTQALFTDSSQVTVGVVRERRQEM</sequence>
<evidence type="ECO:0000313" key="2">
    <source>
        <dbReference type="EMBL" id="VDL61707.1"/>
    </source>
</evidence>
<name>A0A0R3SV22_HYMDI</name>
<reference evidence="2 3" key="2">
    <citation type="submission" date="2018-11" db="EMBL/GenBank/DDBJ databases">
        <authorList>
            <consortium name="Pathogen Informatics"/>
        </authorList>
    </citation>
    <scope>NUCLEOTIDE SEQUENCE [LARGE SCALE GENOMIC DNA]</scope>
</reference>
<dbReference type="STRING" id="6216.A0A0R3SV22"/>
<dbReference type="OrthoDB" id="6776789at2759"/>
<feature type="domain" description="Reverse transcriptase" evidence="1">
    <location>
        <begin position="204"/>
        <end position="290"/>
    </location>
</feature>
<gene>
    <name evidence="2" type="ORF">HDID_LOCUS9389</name>
</gene>